<dbReference type="EMBL" id="PQGA01000018">
    <property type="protein sequence ID" value="POR47468.1"/>
    <property type="molecule type" value="Genomic_DNA"/>
</dbReference>
<name>A0A2S4LYI0_9BURK</name>
<comment type="caution">
    <text evidence="2">The sequence shown here is derived from an EMBL/GenBank/DDBJ whole genome shotgun (WGS) entry which is preliminary data.</text>
</comment>
<proteinExistence type="predicted"/>
<dbReference type="Proteomes" id="UP000237381">
    <property type="component" value="Unassembled WGS sequence"/>
</dbReference>
<accession>A0A2S4LYI0</accession>
<evidence type="ECO:0000313" key="2">
    <source>
        <dbReference type="EMBL" id="POR47468.1"/>
    </source>
</evidence>
<organism evidence="2 3">
    <name type="scientific">Paraburkholderia eburnea</name>
    <dbReference type="NCBI Taxonomy" id="1189126"/>
    <lineage>
        <taxon>Bacteria</taxon>
        <taxon>Pseudomonadati</taxon>
        <taxon>Pseudomonadota</taxon>
        <taxon>Betaproteobacteria</taxon>
        <taxon>Burkholderiales</taxon>
        <taxon>Burkholderiaceae</taxon>
        <taxon>Paraburkholderia</taxon>
    </lineage>
</organism>
<reference evidence="2 3" key="1">
    <citation type="submission" date="2018-01" db="EMBL/GenBank/DDBJ databases">
        <title>Genomic Encyclopedia of Type Strains, Phase III (KMG-III): the genomes of soil and plant-associated and newly described type strains.</title>
        <authorList>
            <person name="Whitman W."/>
        </authorList>
    </citation>
    <scope>NUCLEOTIDE SEQUENCE [LARGE SCALE GENOMIC DNA]</scope>
    <source>
        <strain evidence="2 3">JCM 18070</strain>
    </source>
</reference>
<keyword evidence="1" id="KW-0472">Membrane</keyword>
<evidence type="ECO:0000256" key="1">
    <source>
        <dbReference type="SAM" id="Phobius"/>
    </source>
</evidence>
<feature type="transmembrane region" description="Helical" evidence="1">
    <location>
        <begin position="61"/>
        <end position="86"/>
    </location>
</feature>
<gene>
    <name evidence="2" type="ORF">B0G62_11859</name>
</gene>
<feature type="transmembrane region" description="Helical" evidence="1">
    <location>
        <begin position="23"/>
        <end position="41"/>
    </location>
</feature>
<keyword evidence="1" id="KW-0812">Transmembrane</keyword>
<evidence type="ECO:0000313" key="3">
    <source>
        <dbReference type="Proteomes" id="UP000237381"/>
    </source>
</evidence>
<keyword evidence="3" id="KW-1185">Reference proteome</keyword>
<sequence>MAAIRPRACDALAKGTFRSLKVFNYRVWVIGSLVSNVGTWMQRTAQDWLVRTELTYHRASAVGIVTQAVSASGSMAALVALVYIIGRRQTRTRWNRGIVDLTFSTS</sequence>
<evidence type="ECO:0008006" key="4">
    <source>
        <dbReference type="Google" id="ProtNLM"/>
    </source>
</evidence>
<protein>
    <recommendedName>
        <fullName evidence="4">MFS transporter</fullName>
    </recommendedName>
</protein>
<dbReference type="AlphaFoldDB" id="A0A2S4LYI0"/>
<keyword evidence="1" id="KW-1133">Transmembrane helix</keyword>